<dbReference type="AlphaFoldDB" id="A0A8X8G601"/>
<proteinExistence type="predicted"/>
<protein>
    <submittedName>
        <fullName evidence="1">Sel1 repeat family protein</fullName>
    </submittedName>
</protein>
<dbReference type="Pfam" id="PF08238">
    <property type="entry name" value="Sel1"/>
    <property type="match status" value="1"/>
</dbReference>
<dbReference type="SMART" id="SM00671">
    <property type="entry name" value="SEL1"/>
    <property type="match status" value="2"/>
</dbReference>
<dbReference type="EMBL" id="JABBHS010000035">
    <property type="protein sequence ID" value="MBU2721860.1"/>
    <property type="molecule type" value="Genomic_DNA"/>
</dbReference>
<dbReference type="RefSeq" id="WP_215885984.1">
    <property type="nucleotide sequence ID" value="NZ_JABBHS010000035.1"/>
</dbReference>
<gene>
    <name evidence="1" type="ORF">HF568_01150</name>
</gene>
<comment type="caution">
    <text evidence="1">The sequence shown here is derived from an EMBL/GenBank/DDBJ whole genome shotgun (WGS) entry which is preliminary data.</text>
</comment>
<accession>A0A8X8G601</accession>
<name>A0A8X8G601_ACIFI</name>
<reference evidence="1" key="1">
    <citation type="journal article" date="2021" name="ISME J.">
        <title>Genomic evolution of the class Acidithiobacillia: deep-branching Proteobacteria living in extreme acidic conditions.</title>
        <authorList>
            <person name="Moya-Beltran A."/>
            <person name="Beard S."/>
            <person name="Rojas-Villalobos C."/>
            <person name="Issotta F."/>
            <person name="Gallardo Y."/>
            <person name="Ulloa R."/>
            <person name="Giaveno A."/>
            <person name="Degli Esposti M."/>
            <person name="Johnson D.B."/>
            <person name="Quatrini R."/>
        </authorList>
    </citation>
    <scope>NUCLEOTIDE SEQUENCE</scope>
    <source>
        <strain evidence="1">DSM 583</strain>
    </source>
</reference>
<evidence type="ECO:0000313" key="2">
    <source>
        <dbReference type="Proteomes" id="UP000887300"/>
    </source>
</evidence>
<dbReference type="SUPFAM" id="SSF81901">
    <property type="entry name" value="HCP-like"/>
    <property type="match status" value="1"/>
</dbReference>
<sequence>MNTSRHASIFIGTPTAALLTGKSVRTVHNWLESGEIQGKEVPAARIPGGLVRQVNLSSIEPYICIPLNPELVDWIQQADTGDATALKLVGIAFSADQHHAIAVPWLEAAAKKGEVDAMDLLSWYYLNGAGVPKNASIALQWLAKAAEKGLPTAKFKLKQLGVDVGPIVLTDGTVITG</sequence>
<dbReference type="InterPro" id="IPR011990">
    <property type="entry name" value="TPR-like_helical_dom_sf"/>
</dbReference>
<dbReference type="Proteomes" id="UP000887300">
    <property type="component" value="Unassembled WGS sequence"/>
</dbReference>
<organism evidence="1 2">
    <name type="scientific">Acidithiobacillus ferridurans</name>
    <dbReference type="NCBI Taxonomy" id="1232575"/>
    <lineage>
        <taxon>Bacteria</taxon>
        <taxon>Pseudomonadati</taxon>
        <taxon>Pseudomonadota</taxon>
        <taxon>Acidithiobacillia</taxon>
        <taxon>Acidithiobacillales</taxon>
        <taxon>Acidithiobacillaceae</taxon>
        <taxon>Acidithiobacillus</taxon>
    </lineage>
</organism>
<dbReference type="InterPro" id="IPR006597">
    <property type="entry name" value="Sel1-like"/>
</dbReference>
<evidence type="ECO:0000313" key="1">
    <source>
        <dbReference type="EMBL" id="MBU2721860.1"/>
    </source>
</evidence>
<dbReference type="Gene3D" id="1.25.40.10">
    <property type="entry name" value="Tetratricopeptide repeat domain"/>
    <property type="match status" value="1"/>
</dbReference>